<proteinExistence type="inferred from homology"/>
<dbReference type="Pfam" id="PF02269">
    <property type="entry name" value="TFIID-18kDa"/>
    <property type="match status" value="1"/>
</dbReference>
<dbReference type="Gene3D" id="1.10.20.10">
    <property type="entry name" value="Histone, subunit A"/>
    <property type="match status" value="1"/>
</dbReference>
<evidence type="ECO:0000256" key="1">
    <source>
        <dbReference type="ARBA" id="ARBA00004123"/>
    </source>
</evidence>
<evidence type="ECO:0000256" key="5">
    <source>
        <dbReference type="ARBA" id="ARBA00061274"/>
    </source>
</evidence>
<evidence type="ECO:0000256" key="2">
    <source>
        <dbReference type="ARBA" id="ARBA00023015"/>
    </source>
</evidence>
<dbReference type="GO" id="GO:0005634">
    <property type="term" value="C:nucleus"/>
    <property type="evidence" value="ECO:0007669"/>
    <property type="project" value="UniProtKB-SubCell"/>
</dbReference>
<keyword evidence="3" id="KW-0804">Transcription</keyword>
<dbReference type="GO" id="GO:0046982">
    <property type="term" value="F:protein heterodimerization activity"/>
    <property type="evidence" value="ECO:0007669"/>
    <property type="project" value="InterPro"/>
</dbReference>
<reference evidence="7" key="1">
    <citation type="journal article" date="2017" name="Parasit. Vectors">
        <title>Sialotranscriptomics of Rhipicephalus zambeziensis reveals intricate expression profiles of secretory proteins and suggests tight temporal transcriptional regulation during blood-feeding.</title>
        <authorList>
            <person name="de Castro M.H."/>
            <person name="de Klerk D."/>
            <person name="Pienaar R."/>
            <person name="Rees D.J.G."/>
            <person name="Mans B.J."/>
        </authorList>
    </citation>
    <scope>NUCLEOTIDE SEQUENCE</scope>
    <source>
        <tissue evidence="7">Salivary glands</tissue>
    </source>
</reference>
<protein>
    <submittedName>
        <fullName evidence="7">Suppressor of ty 3 log</fullName>
    </submittedName>
</protein>
<dbReference type="GO" id="GO:0006366">
    <property type="term" value="P:transcription by RNA polymerase II"/>
    <property type="evidence" value="ECO:0007669"/>
    <property type="project" value="InterPro"/>
</dbReference>
<dbReference type="PANTHER" id="PTHR11380">
    <property type="entry name" value="TRANSCRIPTION INITIATION FACTOR TFIID/SUPT3-RELATED"/>
    <property type="match status" value="1"/>
</dbReference>
<dbReference type="SUPFAM" id="SSF47113">
    <property type="entry name" value="Histone-fold"/>
    <property type="match status" value="1"/>
</dbReference>
<comment type="similarity">
    <text evidence="5">Belongs to the SPT3 family.</text>
</comment>
<evidence type="ECO:0000256" key="4">
    <source>
        <dbReference type="ARBA" id="ARBA00023242"/>
    </source>
</evidence>
<dbReference type="InterPro" id="IPR003195">
    <property type="entry name" value="TFIID_TAF13"/>
</dbReference>
<evidence type="ECO:0000256" key="6">
    <source>
        <dbReference type="SAM" id="MobiDB-lite"/>
    </source>
</evidence>
<sequence>MAKENQASLKNSKFKCKPKKPNRDKEPSSTSTSNENKAPSGGADTGSSAATAASSKPSASSSGSSSGGAGSSATSSSSAAAAAASSSSSPQNAWVLDEIRGMMHGFGDSSEPLLESVKLVEDIVTQQIKCVFHRAAEVAMLRGSKAVAIEDILFLMRKDKFKLGRLVRYLELKSLQGYIYSKLPTDDEEASTASLASVESALADVKSEGGHQFKRTKICREFISFIDQTGELADAFNESAFDEVKHEREMRLEAHTRTMDQTQYMEYSNARASSFCRKHKSGRFREWVMKDIDSDVKLSPSVLDVFSYLAYETVAQIVDLALLIKKESKHDPSDPLSWSMPPLAGNPGFPSSQFFSFQDKPWLQSSEGATSKSGDGAKKALLPSECIKPEEIREAMHRYMTRRGPMASFAKPQVQGSCRHLLCC</sequence>
<evidence type="ECO:0000313" key="7">
    <source>
        <dbReference type="EMBL" id="MAA23313.1"/>
    </source>
</evidence>
<keyword evidence="2" id="KW-0805">Transcription regulation</keyword>
<dbReference type="InterPro" id="IPR009072">
    <property type="entry name" value="Histone-fold"/>
</dbReference>
<dbReference type="GO" id="GO:0003713">
    <property type="term" value="F:transcription coactivator activity"/>
    <property type="evidence" value="ECO:0007669"/>
    <property type="project" value="TreeGrafter"/>
</dbReference>
<feature type="compositionally biased region" description="Polar residues" evidence="6">
    <location>
        <begin position="28"/>
        <end position="37"/>
    </location>
</feature>
<organism evidence="7">
    <name type="scientific">Rhipicephalus zambeziensis</name>
    <dbReference type="NCBI Taxonomy" id="60191"/>
    <lineage>
        <taxon>Eukaryota</taxon>
        <taxon>Metazoa</taxon>
        <taxon>Ecdysozoa</taxon>
        <taxon>Arthropoda</taxon>
        <taxon>Chelicerata</taxon>
        <taxon>Arachnida</taxon>
        <taxon>Acari</taxon>
        <taxon>Parasitiformes</taxon>
        <taxon>Ixodida</taxon>
        <taxon>Ixodoidea</taxon>
        <taxon>Ixodidae</taxon>
        <taxon>Rhipicephalinae</taxon>
        <taxon>Rhipicephalus</taxon>
        <taxon>Rhipicephalus</taxon>
    </lineage>
</organism>
<feature type="compositionally biased region" description="Low complexity" evidence="6">
    <location>
        <begin position="38"/>
        <end position="64"/>
    </location>
</feature>
<name>A0A224Z8T2_9ACAR</name>
<accession>A0A224Z8T2</accession>
<dbReference type="AlphaFoldDB" id="A0A224Z8T2"/>
<keyword evidence="4" id="KW-0539">Nucleus</keyword>
<dbReference type="EMBL" id="GFPF01012167">
    <property type="protein sequence ID" value="MAA23313.1"/>
    <property type="molecule type" value="Transcribed_RNA"/>
</dbReference>
<dbReference type="PANTHER" id="PTHR11380:SF16">
    <property type="entry name" value="TRANSCRIPTION INITIATION PROTEIN SPT3 HOMOLOG"/>
    <property type="match status" value="1"/>
</dbReference>
<feature type="region of interest" description="Disordered" evidence="6">
    <location>
        <begin position="1"/>
        <end position="75"/>
    </location>
</feature>
<comment type="subcellular location">
    <subcellularLocation>
        <location evidence="1">Nucleus</location>
    </subcellularLocation>
</comment>
<evidence type="ECO:0000256" key="3">
    <source>
        <dbReference type="ARBA" id="ARBA00023163"/>
    </source>
</evidence>
<dbReference type="CDD" id="cd07978">
    <property type="entry name" value="HFD_TAF13"/>
    <property type="match status" value="1"/>
</dbReference>